<dbReference type="AlphaFoldDB" id="W1NTE2"/>
<gene>
    <name evidence="2" type="ORF">AMTR_s00072p00053710</name>
</gene>
<keyword evidence="1" id="KW-0472">Membrane</keyword>
<proteinExistence type="predicted"/>
<dbReference type="Gramene" id="ERM98390">
    <property type="protein sequence ID" value="ERM98390"/>
    <property type="gene ID" value="AMTR_s00072p00053710"/>
</dbReference>
<dbReference type="STRING" id="13333.W1NTE2"/>
<feature type="transmembrane region" description="Helical" evidence="1">
    <location>
        <begin position="39"/>
        <end position="62"/>
    </location>
</feature>
<dbReference type="EMBL" id="KI395332">
    <property type="protein sequence ID" value="ERM98390.1"/>
    <property type="molecule type" value="Genomic_DNA"/>
</dbReference>
<evidence type="ECO:0000256" key="1">
    <source>
        <dbReference type="SAM" id="Phobius"/>
    </source>
</evidence>
<dbReference type="eggNOG" id="ENOG502QPME">
    <property type="taxonomic scope" value="Eukaryota"/>
</dbReference>
<keyword evidence="1" id="KW-0812">Transmembrane</keyword>
<dbReference type="Pfam" id="PF04749">
    <property type="entry name" value="PLAC8"/>
    <property type="match status" value="1"/>
</dbReference>
<keyword evidence="1" id="KW-1133">Transmembrane helix</keyword>
<dbReference type="HOGENOM" id="CLU_1327951_0_0_1"/>
<keyword evidence="3" id="KW-1185">Reference proteome</keyword>
<name>W1NTE2_AMBTC</name>
<dbReference type="InterPro" id="IPR006461">
    <property type="entry name" value="PLAC_motif_containing"/>
</dbReference>
<evidence type="ECO:0000313" key="2">
    <source>
        <dbReference type="EMBL" id="ERM98390.1"/>
    </source>
</evidence>
<evidence type="ECO:0000313" key="3">
    <source>
        <dbReference type="Proteomes" id="UP000017836"/>
    </source>
</evidence>
<organism evidence="2 3">
    <name type="scientific">Amborella trichopoda</name>
    <dbReference type="NCBI Taxonomy" id="13333"/>
    <lineage>
        <taxon>Eukaryota</taxon>
        <taxon>Viridiplantae</taxon>
        <taxon>Streptophyta</taxon>
        <taxon>Embryophyta</taxon>
        <taxon>Tracheophyta</taxon>
        <taxon>Spermatophyta</taxon>
        <taxon>Magnoliopsida</taxon>
        <taxon>Amborellales</taxon>
        <taxon>Amborellaceae</taxon>
        <taxon>Amborella</taxon>
    </lineage>
</organism>
<dbReference type="PANTHER" id="PTHR15907">
    <property type="entry name" value="DUF614 FAMILY PROTEIN-RELATED"/>
    <property type="match status" value="1"/>
</dbReference>
<protein>
    <submittedName>
        <fullName evidence="2">Uncharacterized protein</fullName>
    </submittedName>
</protein>
<dbReference type="Proteomes" id="UP000017836">
    <property type="component" value="Unassembled WGS sequence"/>
</dbReference>
<sequence length="207" mass="23727">MWEGQVFDCFEDRRIAIETGCCPCSTFGKNMARAGFGSCFLQGGIHLLIVMIALVCFIAYAVTSQICFLYVAGAFTISVGLYLGYFRIQIRKRFNISGTDGAMEDCVNHLLCHCCTLCQESRTLEMNNVRDGVWHGRSDTICIGGSQREAVRQQMADLNLFFPLKWAWWTLVEKWRIVNVTYSINSVSLMTWYINIAEYWYLGKYFT</sequence>
<feature type="transmembrane region" description="Helical" evidence="1">
    <location>
        <begin position="68"/>
        <end position="86"/>
    </location>
</feature>
<accession>W1NTE2</accession>
<dbReference type="NCBIfam" id="TIGR01571">
    <property type="entry name" value="A_thal_Cys_rich"/>
    <property type="match status" value="1"/>
</dbReference>
<reference evidence="3" key="1">
    <citation type="journal article" date="2013" name="Science">
        <title>The Amborella genome and the evolution of flowering plants.</title>
        <authorList>
            <consortium name="Amborella Genome Project"/>
        </authorList>
    </citation>
    <scope>NUCLEOTIDE SEQUENCE [LARGE SCALE GENOMIC DNA]</scope>
</reference>